<evidence type="ECO:0000259" key="1">
    <source>
        <dbReference type="Pfam" id="PF01796"/>
    </source>
</evidence>
<dbReference type="Gene3D" id="6.10.30.10">
    <property type="match status" value="1"/>
</dbReference>
<protein>
    <submittedName>
        <fullName evidence="3">Putative nucleic-acid-binding protein containing a Zn-ribbon</fullName>
    </submittedName>
</protein>
<dbReference type="Pfam" id="PF12172">
    <property type="entry name" value="zf-ChsH2"/>
    <property type="match status" value="1"/>
</dbReference>
<dbReference type="RefSeq" id="WP_036470979.1">
    <property type="nucleotide sequence ID" value="NZ_HG964446.1"/>
</dbReference>
<dbReference type="Proteomes" id="UP000193710">
    <property type="component" value="Unassembled WGS sequence"/>
</dbReference>
<dbReference type="InterPro" id="IPR022002">
    <property type="entry name" value="ChsH2_Znr"/>
</dbReference>
<gene>
    <name evidence="4" type="ORF">AWC29_26680</name>
    <name evidence="3" type="ORF">BN973_04625</name>
</gene>
<dbReference type="InterPro" id="IPR052513">
    <property type="entry name" value="Thioester_dehydratase-like"/>
</dbReference>
<reference evidence="3" key="1">
    <citation type="journal article" date="2014" name="Genome Announc.">
        <title>Draft Genome Sequence of Mycobacterium triplex DSM 44626.</title>
        <authorList>
            <person name="Sassi M."/>
            <person name="Croce O."/>
            <person name="Robert C."/>
            <person name="Raoult D."/>
            <person name="Drancourt M."/>
        </authorList>
    </citation>
    <scope>NUCLEOTIDE SEQUENCE [LARGE SCALE GENOMIC DNA]</scope>
    <source>
        <strain evidence="3">DSM 44626</strain>
    </source>
</reference>
<dbReference type="Pfam" id="PF01796">
    <property type="entry name" value="OB_ChsH2_C"/>
    <property type="match status" value="1"/>
</dbReference>
<keyword evidence="5" id="KW-1185">Reference proteome</keyword>
<evidence type="ECO:0000313" key="5">
    <source>
        <dbReference type="Proteomes" id="UP000193710"/>
    </source>
</evidence>
<dbReference type="InterPro" id="IPR012340">
    <property type="entry name" value="NA-bd_OB-fold"/>
</dbReference>
<organism evidence="3">
    <name type="scientific">Mycobacterium triplex</name>
    <dbReference type="NCBI Taxonomy" id="47839"/>
    <lineage>
        <taxon>Bacteria</taxon>
        <taxon>Bacillati</taxon>
        <taxon>Actinomycetota</taxon>
        <taxon>Actinomycetes</taxon>
        <taxon>Mycobacteriales</taxon>
        <taxon>Mycobacteriaceae</taxon>
        <taxon>Mycobacterium</taxon>
        <taxon>Mycobacterium simiae complex</taxon>
    </lineage>
</organism>
<evidence type="ECO:0000313" key="3">
    <source>
        <dbReference type="EMBL" id="CDO90232.1"/>
    </source>
</evidence>
<dbReference type="PANTHER" id="PTHR34075">
    <property type="entry name" value="BLR3430 PROTEIN"/>
    <property type="match status" value="1"/>
</dbReference>
<feature type="domain" description="ChsH2 rubredoxin-like zinc ribbon" evidence="2">
    <location>
        <begin position="124"/>
        <end position="155"/>
    </location>
</feature>
<dbReference type="EMBL" id="HG964446">
    <property type="protein sequence ID" value="CDO90232.1"/>
    <property type="molecule type" value="Genomic_DNA"/>
</dbReference>
<dbReference type="HOGENOM" id="CLU_1080283_0_0_11"/>
<feature type="domain" description="ChsH2 C-terminal OB-fold" evidence="1">
    <location>
        <begin position="164"/>
        <end position="226"/>
    </location>
</feature>
<reference evidence="3" key="2">
    <citation type="submission" date="2014-04" db="EMBL/GenBank/DDBJ databases">
        <authorList>
            <person name="Xu Y.W."/>
            <person name="Yang Q."/>
        </authorList>
    </citation>
    <scope>NUCLEOTIDE SEQUENCE</scope>
    <source>
        <strain evidence="3">DSM 44626</strain>
    </source>
</reference>
<evidence type="ECO:0000259" key="2">
    <source>
        <dbReference type="Pfam" id="PF12172"/>
    </source>
</evidence>
<dbReference type="InterPro" id="IPR002878">
    <property type="entry name" value="ChsH2_C"/>
</dbReference>
<dbReference type="eggNOG" id="COG1545">
    <property type="taxonomic scope" value="Bacteria"/>
</dbReference>
<dbReference type="PANTHER" id="PTHR34075:SF5">
    <property type="entry name" value="BLR3430 PROTEIN"/>
    <property type="match status" value="1"/>
</dbReference>
<reference evidence="4 5" key="3">
    <citation type="submission" date="2016-01" db="EMBL/GenBank/DDBJ databases">
        <title>The new phylogeny of the genus Mycobacterium.</title>
        <authorList>
            <person name="Tarcisio F."/>
            <person name="Conor M."/>
            <person name="Antonella G."/>
            <person name="Elisabetta G."/>
            <person name="Giulia F.S."/>
            <person name="Sara T."/>
            <person name="Anna F."/>
            <person name="Clotilde B."/>
            <person name="Roberto B."/>
            <person name="Veronica D.S."/>
            <person name="Fabio R."/>
            <person name="Monica P."/>
            <person name="Olivier J."/>
            <person name="Enrico T."/>
            <person name="Nicola S."/>
        </authorList>
    </citation>
    <scope>NUCLEOTIDE SEQUENCE [LARGE SCALE GENOMIC DNA]</scope>
    <source>
        <strain evidence="4 5">DSM 44626</strain>
    </source>
</reference>
<dbReference type="EMBL" id="LQPY01000037">
    <property type="protein sequence ID" value="ORW99947.1"/>
    <property type="molecule type" value="Genomic_DNA"/>
</dbReference>
<dbReference type="SUPFAM" id="SSF50249">
    <property type="entry name" value="Nucleic acid-binding proteins"/>
    <property type="match status" value="1"/>
</dbReference>
<sequence length="252" mass="27704">MTATIPADLASTAEAHGKAVAAGDNETVLADFLPDRVGQLIASADVPDRLKGAQVRTIREAGPGSYDVVIRYTKPDDEWFELRSHWVQFTDGSWRVASVRNIPETPPWMSLTGPSDDGLDAAHWEGLRAGKLLLQRCCRCATWVWSPRPICPACHCFDLKFEAVDPVGTIYSWTRTWQPFGPEATGHLPYVVILVELPAAGSRRILGVLANADGLTPRIGAGVRGVIDRPSDDRYWPLVRWHLDPDSNGQAQ</sequence>
<name>A0A024K3U2_9MYCO</name>
<evidence type="ECO:0000313" key="4">
    <source>
        <dbReference type="EMBL" id="ORW99947.1"/>
    </source>
</evidence>
<dbReference type="OrthoDB" id="7470921at2"/>
<accession>A0A024K3U2</accession>
<proteinExistence type="predicted"/>
<dbReference type="STRING" id="47839.BN973_04625"/>
<dbReference type="AlphaFoldDB" id="A0A024K3U2"/>
<dbReference type="Proteomes" id="UP000028880">
    <property type="component" value="Unassembled WGS sequence"/>
</dbReference>